<dbReference type="EMBL" id="ADNS01000017">
    <property type="protein sequence ID" value="EFG80955.1"/>
    <property type="molecule type" value="Genomic_DNA"/>
</dbReference>
<dbReference type="Pfam" id="PF12728">
    <property type="entry name" value="HTH_17"/>
    <property type="match status" value="1"/>
</dbReference>
<dbReference type="InterPro" id="IPR009061">
    <property type="entry name" value="DNA-bd_dom_put_sf"/>
</dbReference>
<dbReference type="Proteomes" id="UP000006015">
    <property type="component" value="Unassembled WGS sequence"/>
</dbReference>
<feature type="domain" description="Helix-turn-helix" evidence="1">
    <location>
        <begin position="22"/>
        <end position="71"/>
    </location>
</feature>
<evidence type="ECO:0000259" key="1">
    <source>
        <dbReference type="Pfam" id="PF12728"/>
    </source>
</evidence>
<accession>A0ABP2IHD1</accession>
<keyword evidence="3" id="KW-1185">Reference proteome</keyword>
<comment type="caution">
    <text evidence="2">The sequence shown here is derived from an EMBL/GenBank/DDBJ whole genome shotgun (WGS) entry which is preliminary data.</text>
</comment>
<gene>
    <name evidence="2" type="ORF">HMPREF0281_01829</name>
</gene>
<reference evidence="2 3" key="1">
    <citation type="submission" date="2010-04" db="EMBL/GenBank/DDBJ databases">
        <authorList>
            <person name="Weinstock G."/>
            <person name="Sodergren E."/>
            <person name="Clifton S."/>
            <person name="Fulton L."/>
            <person name="Fulton B."/>
            <person name="Courtney L."/>
            <person name="Fronick C."/>
            <person name="Harrison M."/>
            <person name="Strong C."/>
            <person name="Farmer C."/>
            <person name="Delahaunty K."/>
            <person name="Markovic C."/>
            <person name="Hall O."/>
            <person name="Minx P."/>
            <person name="Tomlinson C."/>
            <person name="Mitreva M."/>
            <person name="Hou S."/>
            <person name="Wollam A."/>
            <person name="Pepin K.H."/>
            <person name="Johnson M."/>
            <person name="Bhonagiri V."/>
            <person name="Zhang X."/>
            <person name="Suruliraj S."/>
            <person name="Warren W."/>
            <person name="Chinwalla A."/>
            <person name="Mardis E.R."/>
            <person name="Wilson R.K."/>
        </authorList>
    </citation>
    <scope>NUCLEOTIDE SEQUENCE [LARGE SCALE GENOMIC DNA]</scope>
    <source>
        <strain evidence="2 3">DSM 20306</strain>
    </source>
</reference>
<name>A0ABP2IHD1_CORAM</name>
<sequence>MRDPYVLRDFVVPSTISPDQEFFTTAEAAQHLHCSPRTLEKRRSNGQAPAFIKDGWSVRYRRTDLDAYLASTGGFVHGPVTDDAVVAKIVDSAPLFTEEQRQQLLAVLGGVA</sequence>
<organism evidence="2 3">
    <name type="scientific">Corynebacterium ammoniagenes DSM 20306</name>
    <dbReference type="NCBI Taxonomy" id="649754"/>
    <lineage>
        <taxon>Bacteria</taxon>
        <taxon>Bacillati</taxon>
        <taxon>Actinomycetota</taxon>
        <taxon>Actinomycetes</taxon>
        <taxon>Mycobacteriales</taxon>
        <taxon>Corynebacteriaceae</taxon>
        <taxon>Corynebacterium</taxon>
    </lineage>
</organism>
<dbReference type="InterPro" id="IPR041657">
    <property type="entry name" value="HTH_17"/>
</dbReference>
<evidence type="ECO:0000313" key="2">
    <source>
        <dbReference type="EMBL" id="EFG80955.1"/>
    </source>
</evidence>
<dbReference type="SUPFAM" id="SSF46955">
    <property type="entry name" value="Putative DNA-binding domain"/>
    <property type="match status" value="1"/>
</dbReference>
<proteinExistence type="predicted"/>
<evidence type="ECO:0000313" key="3">
    <source>
        <dbReference type="Proteomes" id="UP000006015"/>
    </source>
</evidence>
<protein>
    <submittedName>
        <fullName evidence="2">DNA binding domain, excisionase family</fullName>
    </submittedName>
</protein>